<organism evidence="2 3">
    <name type="scientific">Venturia nashicola</name>
    <dbReference type="NCBI Taxonomy" id="86259"/>
    <lineage>
        <taxon>Eukaryota</taxon>
        <taxon>Fungi</taxon>
        <taxon>Dikarya</taxon>
        <taxon>Ascomycota</taxon>
        <taxon>Pezizomycotina</taxon>
        <taxon>Dothideomycetes</taxon>
        <taxon>Pleosporomycetidae</taxon>
        <taxon>Venturiales</taxon>
        <taxon>Venturiaceae</taxon>
        <taxon>Venturia</taxon>
    </lineage>
</organism>
<name>A0A4Z1PAR0_9PEZI</name>
<evidence type="ECO:0000313" key="3">
    <source>
        <dbReference type="Proteomes" id="UP000298493"/>
    </source>
</evidence>
<keyword evidence="1" id="KW-0732">Signal</keyword>
<evidence type="ECO:0000313" key="2">
    <source>
        <dbReference type="EMBL" id="TID25725.1"/>
    </source>
</evidence>
<feature type="chain" id="PRO_5021373485" evidence="1">
    <location>
        <begin position="23"/>
        <end position="194"/>
    </location>
</feature>
<proteinExistence type="predicted"/>
<evidence type="ECO:0000256" key="1">
    <source>
        <dbReference type="SAM" id="SignalP"/>
    </source>
</evidence>
<comment type="caution">
    <text evidence="2">The sequence shown here is derived from an EMBL/GenBank/DDBJ whole genome shotgun (WGS) entry which is preliminary data.</text>
</comment>
<gene>
    <name evidence="2" type="ORF">E6O75_ATG03588</name>
</gene>
<protein>
    <submittedName>
        <fullName evidence="2">Uncharacterized protein</fullName>
    </submittedName>
</protein>
<keyword evidence="3" id="KW-1185">Reference proteome</keyword>
<dbReference type="EMBL" id="SNSC02000003">
    <property type="protein sequence ID" value="TID25725.1"/>
    <property type="molecule type" value="Genomic_DNA"/>
</dbReference>
<feature type="signal peptide" evidence="1">
    <location>
        <begin position="1"/>
        <end position="22"/>
    </location>
</feature>
<sequence>MLNVVELFQSWISLALLGLSTTATLSIAAGCFTEESPPVATAATVIGLLGRDLVTTETEATSISATDGAMVDQTVQRSDIIRRVSIAILADPLYTFWIQMLDLLRLDYPPGTIVVNRSRRRSVPVALIYREEHFQVTLAGIYVILATLKNPPNHTIQWLLYLLFAAFNKVRGDGRHEPKRFMMWKLCPVTPSQL</sequence>
<dbReference type="Proteomes" id="UP000298493">
    <property type="component" value="Unassembled WGS sequence"/>
</dbReference>
<accession>A0A4Z1PAR0</accession>
<reference evidence="2 3" key="1">
    <citation type="submission" date="2019-04" db="EMBL/GenBank/DDBJ databases">
        <title>High contiguity whole genome sequence and gene annotation resource for two Venturia nashicola isolates.</title>
        <authorList>
            <person name="Prokchorchik M."/>
            <person name="Won K."/>
            <person name="Lee Y."/>
            <person name="Choi E.D."/>
            <person name="Segonzac C."/>
            <person name="Sohn K.H."/>
        </authorList>
    </citation>
    <scope>NUCLEOTIDE SEQUENCE [LARGE SCALE GENOMIC DNA]</scope>
    <source>
        <strain evidence="2 3">PRI2</strain>
    </source>
</reference>
<dbReference type="AlphaFoldDB" id="A0A4Z1PAR0"/>